<reference evidence="2" key="2">
    <citation type="journal article" date="2017" name="Nat. Plants">
        <title>The Aegilops tauschii genome reveals multiple impacts of transposons.</title>
        <authorList>
            <person name="Zhao G."/>
            <person name="Zou C."/>
            <person name="Li K."/>
            <person name="Wang K."/>
            <person name="Li T."/>
            <person name="Gao L."/>
            <person name="Zhang X."/>
            <person name="Wang H."/>
            <person name="Yang Z."/>
            <person name="Liu X."/>
            <person name="Jiang W."/>
            <person name="Mao L."/>
            <person name="Kong X."/>
            <person name="Jiao Y."/>
            <person name="Jia J."/>
        </authorList>
    </citation>
    <scope>NUCLEOTIDE SEQUENCE [LARGE SCALE GENOMIC DNA]</scope>
    <source>
        <strain evidence="2">cv. AL8/78</strain>
    </source>
</reference>
<dbReference type="Gramene" id="AET6Gv20691200.3">
    <property type="protein sequence ID" value="AET6Gv20691200.3"/>
    <property type="gene ID" value="AET6Gv20691200"/>
</dbReference>
<evidence type="ECO:0000313" key="2">
    <source>
        <dbReference type="Proteomes" id="UP000015105"/>
    </source>
</evidence>
<dbReference type="Proteomes" id="UP000015105">
    <property type="component" value="Chromosome 6D"/>
</dbReference>
<keyword evidence="2" id="KW-1185">Reference proteome</keyword>
<organism evidence="1 2">
    <name type="scientific">Aegilops tauschii subsp. strangulata</name>
    <name type="common">Goatgrass</name>
    <dbReference type="NCBI Taxonomy" id="200361"/>
    <lineage>
        <taxon>Eukaryota</taxon>
        <taxon>Viridiplantae</taxon>
        <taxon>Streptophyta</taxon>
        <taxon>Embryophyta</taxon>
        <taxon>Tracheophyta</taxon>
        <taxon>Spermatophyta</taxon>
        <taxon>Magnoliopsida</taxon>
        <taxon>Liliopsida</taxon>
        <taxon>Poales</taxon>
        <taxon>Poaceae</taxon>
        <taxon>BOP clade</taxon>
        <taxon>Pooideae</taxon>
        <taxon>Triticodae</taxon>
        <taxon>Triticeae</taxon>
        <taxon>Triticinae</taxon>
        <taxon>Aegilops</taxon>
    </lineage>
</organism>
<accession>A0A453PD76</accession>
<dbReference type="AlphaFoldDB" id="A0A453PD76"/>
<sequence length="52" mass="5745">METEAHLCVKLYSCIASVPNHKQSANSSLPSYTKGSDYSKSIYNKFSLPCSE</sequence>
<protein>
    <submittedName>
        <fullName evidence="1">Uncharacterized protein</fullName>
    </submittedName>
</protein>
<evidence type="ECO:0000313" key="1">
    <source>
        <dbReference type="EnsemblPlants" id="AET6Gv20691200.3"/>
    </source>
</evidence>
<reference evidence="1" key="4">
    <citation type="submission" date="2019-03" db="UniProtKB">
        <authorList>
            <consortium name="EnsemblPlants"/>
        </authorList>
    </citation>
    <scope>IDENTIFICATION</scope>
</reference>
<reference evidence="1" key="3">
    <citation type="journal article" date="2017" name="Nature">
        <title>Genome sequence of the progenitor of the wheat D genome Aegilops tauschii.</title>
        <authorList>
            <person name="Luo M.C."/>
            <person name="Gu Y.Q."/>
            <person name="Puiu D."/>
            <person name="Wang H."/>
            <person name="Twardziok S.O."/>
            <person name="Deal K.R."/>
            <person name="Huo N."/>
            <person name="Zhu T."/>
            <person name="Wang L."/>
            <person name="Wang Y."/>
            <person name="McGuire P.E."/>
            <person name="Liu S."/>
            <person name="Long H."/>
            <person name="Ramasamy R.K."/>
            <person name="Rodriguez J.C."/>
            <person name="Van S.L."/>
            <person name="Yuan L."/>
            <person name="Wang Z."/>
            <person name="Xia Z."/>
            <person name="Xiao L."/>
            <person name="Anderson O.D."/>
            <person name="Ouyang S."/>
            <person name="Liang Y."/>
            <person name="Zimin A.V."/>
            <person name="Pertea G."/>
            <person name="Qi P."/>
            <person name="Bennetzen J.L."/>
            <person name="Dai X."/>
            <person name="Dawson M.W."/>
            <person name="Muller H.G."/>
            <person name="Kugler K."/>
            <person name="Rivarola-Duarte L."/>
            <person name="Spannagl M."/>
            <person name="Mayer K.F.X."/>
            <person name="Lu F.H."/>
            <person name="Bevan M.W."/>
            <person name="Leroy P."/>
            <person name="Li P."/>
            <person name="You F.M."/>
            <person name="Sun Q."/>
            <person name="Liu Z."/>
            <person name="Lyons E."/>
            <person name="Wicker T."/>
            <person name="Salzberg S.L."/>
            <person name="Devos K.M."/>
            <person name="Dvorak J."/>
        </authorList>
    </citation>
    <scope>NUCLEOTIDE SEQUENCE [LARGE SCALE GENOMIC DNA]</scope>
    <source>
        <strain evidence="1">cv. AL8/78</strain>
    </source>
</reference>
<reference evidence="1" key="5">
    <citation type="journal article" date="2021" name="G3 (Bethesda)">
        <title>Aegilops tauschii genome assembly Aet v5.0 features greater sequence contiguity and improved annotation.</title>
        <authorList>
            <person name="Wang L."/>
            <person name="Zhu T."/>
            <person name="Rodriguez J.C."/>
            <person name="Deal K.R."/>
            <person name="Dubcovsky J."/>
            <person name="McGuire P.E."/>
            <person name="Lux T."/>
            <person name="Spannagl M."/>
            <person name="Mayer K.F.X."/>
            <person name="Baldrich P."/>
            <person name="Meyers B.C."/>
            <person name="Huo N."/>
            <person name="Gu Y.Q."/>
            <person name="Zhou H."/>
            <person name="Devos K.M."/>
            <person name="Bennetzen J.L."/>
            <person name="Unver T."/>
            <person name="Budak H."/>
            <person name="Gulick P.J."/>
            <person name="Galiba G."/>
            <person name="Kalapos B."/>
            <person name="Nelson D.R."/>
            <person name="Li P."/>
            <person name="You F.M."/>
            <person name="Luo M.C."/>
            <person name="Dvorak J."/>
        </authorList>
    </citation>
    <scope>NUCLEOTIDE SEQUENCE [LARGE SCALE GENOMIC DNA]</scope>
    <source>
        <strain evidence="1">cv. AL8/78</strain>
    </source>
</reference>
<name>A0A453PD76_AEGTS</name>
<reference evidence="2" key="1">
    <citation type="journal article" date="2014" name="Science">
        <title>Ancient hybridizations among the ancestral genomes of bread wheat.</title>
        <authorList>
            <consortium name="International Wheat Genome Sequencing Consortium,"/>
            <person name="Marcussen T."/>
            <person name="Sandve S.R."/>
            <person name="Heier L."/>
            <person name="Spannagl M."/>
            <person name="Pfeifer M."/>
            <person name="Jakobsen K.S."/>
            <person name="Wulff B.B."/>
            <person name="Steuernagel B."/>
            <person name="Mayer K.F."/>
            <person name="Olsen O.A."/>
        </authorList>
    </citation>
    <scope>NUCLEOTIDE SEQUENCE [LARGE SCALE GENOMIC DNA]</scope>
    <source>
        <strain evidence="2">cv. AL8/78</strain>
    </source>
</reference>
<dbReference type="EnsemblPlants" id="AET6Gv20691200.3">
    <property type="protein sequence ID" value="AET6Gv20691200.3"/>
    <property type="gene ID" value="AET6Gv20691200"/>
</dbReference>
<proteinExistence type="predicted"/>